<keyword evidence="2" id="KW-1185">Reference proteome</keyword>
<evidence type="ECO:0000313" key="2">
    <source>
        <dbReference type="Proteomes" id="UP001060085"/>
    </source>
</evidence>
<accession>A0ACB9ZN51</accession>
<protein>
    <submittedName>
        <fullName evidence="1">Uncharacterized protein</fullName>
    </submittedName>
</protein>
<sequence>MKQDGSIKQRSQFTINTIAGIAEYYSLQQRQIASPIFKLFTKQQQLRQKHSEHSEHVKEKSEVRVKSSRKRWSVHLGVVADRRRHNGGGSRASAGGSWE</sequence>
<dbReference type="Proteomes" id="UP001060085">
    <property type="component" value="Linkage Group LG08"/>
</dbReference>
<comment type="caution">
    <text evidence="1">The sequence shown here is derived from an EMBL/GenBank/DDBJ whole genome shotgun (WGS) entry which is preliminary data.</text>
</comment>
<name>A0ACB9ZN51_CATRO</name>
<evidence type="ECO:0000313" key="1">
    <source>
        <dbReference type="EMBL" id="KAI5649023.1"/>
    </source>
</evidence>
<dbReference type="EMBL" id="CM044708">
    <property type="protein sequence ID" value="KAI5649023.1"/>
    <property type="molecule type" value="Genomic_DNA"/>
</dbReference>
<reference evidence="2" key="1">
    <citation type="journal article" date="2023" name="Nat. Plants">
        <title>Single-cell RNA sequencing provides a high-resolution roadmap for understanding the multicellular compartmentation of specialized metabolism.</title>
        <authorList>
            <person name="Sun S."/>
            <person name="Shen X."/>
            <person name="Li Y."/>
            <person name="Li Y."/>
            <person name="Wang S."/>
            <person name="Li R."/>
            <person name="Zhang H."/>
            <person name="Shen G."/>
            <person name="Guo B."/>
            <person name="Wei J."/>
            <person name="Xu J."/>
            <person name="St-Pierre B."/>
            <person name="Chen S."/>
            <person name="Sun C."/>
        </authorList>
    </citation>
    <scope>NUCLEOTIDE SEQUENCE [LARGE SCALE GENOMIC DNA]</scope>
</reference>
<organism evidence="1 2">
    <name type="scientific">Catharanthus roseus</name>
    <name type="common">Madagascar periwinkle</name>
    <name type="synonym">Vinca rosea</name>
    <dbReference type="NCBI Taxonomy" id="4058"/>
    <lineage>
        <taxon>Eukaryota</taxon>
        <taxon>Viridiplantae</taxon>
        <taxon>Streptophyta</taxon>
        <taxon>Embryophyta</taxon>
        <taxon>Tracheophyta</taxon>
        <taxon>Spermatophyta</taxon>
        <taxon>Magnoliopsida</taxon>
        <taxon>eudicotyledons</taxon>
        <taxon>Gunneridae</taxon>
        <taxon>Pentapetalae</taxon>
        <taxon>asterids</taxon>
        <taxon>lamiids</taxon>
        <taxon>Gentianales</taxon>
        <taxon>Apocynaceae</taxon>
        <taxon>Rauvolfioideae</taxon>
        <taxon>Vinceae</taxon>
        <taxon>Catharanthinae</taxon>
        <taxon>Catharanthus</taxon>
    </lineage>
</organism>
<proteinExistence type="predicted"/>
<gene>
    <name evidence="1" type="ORF">M9H77_35028</name>
</gene>